<dbReference type="Gene3D" id="1.10.1200.10">
    <property type="entry name" value="ACP-like"/>
    <property type="match status" value="3"/>
</dbReference>
<dbReference type="GO" id="GO:0043041">
    <property type="term" value="P:amino acid activation for nonribosomal peptide biosynthetic process"/>
    <property type="evidence" value="ECO:0007669"/>
    <property type="project" value="TreeGrafter"/>
</dbReference>
<dbReference type="FunFam" id="3.30.300.30:FF:000010">
    <property type="entry name" value="Enterobactin synthetase component F"/>
    <property type="match status" value="1"/>
</dbReference>
<evidence type="ECO:0000256" key="8">
    <source>
        <dbReference type="ARBA" id="ARBA00023268"/>
    </source>
</evidence>
<dbReference type="FunFam" id="1.10.1200.10:FF:000005">
    <property type="entry name" value="Nonribosomal peptide synthetase 1"/>
    <property type="match status" value="2"/>
</dbReference>
<feature type="domain" description="Carrier" evidence="9">
    <location>
        <begin position="570"/>
        <end position="644"/>
    </location>
</feature>
<proteinExistence type="inferred from homology"/>
<dbReference type="PROSITE" id="PS00455">
    <property type="entry name" value="AMP_BINDING"/>
    <property type="match status" value="3"/>
</dbReference>
<keyword evidence="7" id="KW-0045">Antibiotic biosynthesis</keyword>
<dbReference type="NCBIfam" id="TIGR01733">
    <property type="entry name" value="AA-adenyl-dom"/>
    <property type="match status" value="2"/>
</dbReference>
<dbReference type="GO" id="GO:0005829">
    <property type="term" value="C:cytosol"/>
    <property type="evidence" value="ECO:0007669"/>
    <property type="project" value="TreeGrafter"/>
</dbReference>
<dbReference type="InterPro" id="IPR010071">
    <property type="entry name" value="AA_adenyl_dom"/>
</dbReference>
<evidence type="ECO:0000259" key="9">
    <source>
        <dbReference type="PROSITE" id="PS50075"/>
    </source>
</evidence>
<dbReference type="SUPFAM" id="SSF47336">
    <property type="entry name" value="ACP-like"/>
    <property type="match status" value="3"/>
</dbReference>
<dbReference type="Gene3D" id="3.40.50.12780">
    <property type="entry name" value="N-terminal domain of ligase-like"/>
    <property type="match status" value="1"/>
</dbReference>
<keyword evidence="8" id="KW-0511">Multifunctional enzyme</keyword>
<organism evidence="10 11">
    <name type="scientific">Paenibacillus curdlanolyticus YK9</name>
    <dbReference type="NCBI Taxonomy" id="717606"/>
    <lineage>
        <taxon>Bacteria</taxon>
        <taxon>Bacillati</taxon>
        <taxon>Bacillota</taxon>
        <taxon>Bacilli</taxon>
        <taxon>Bacillales</taxon>
        <taxon>Paenibacillaceae</taxon>
        <taxon>Paenibacillus</taxon>
    </lineage>
</organism>
<dbReference type="OrthoDB" id="9765680at2"/>
<dbReference type="FunFam" id="2.30.38.10:FF:000001">
    <property type="entry name" value="Non-ribosomal peptide synthetase PvdI"/>
    <property type="match status" value="2"/>
</dbReference>
<dbReference type="InterPro" id="IPR006162">
    <property type="entry name" value="Ppantetheine_attach_site"/>
</dbReference>
<accession>E0I7S8</accession>
<comment type="cofactor">
    <cofactor evidence="1">
        <name>pantetheine 4'-phosphate</name>
        <dbReference type="ChEBI" id="CHEBI:47942"/>
    </cofactor>
</comment>
<dbReference type="InterPro" id="IPR009081">
    <property type="entry name" value="PP-bd_ACP"/>
</dbReference>
<keyword evidence="3" id="KW-0596">Phosphopantetheine</keyword>
<dbReference type="Pfam" id="PF00550">
    <property type="entry name" value="PP-binding"/>
    <property type="match status" value="3"/>
</dbReference>
<dbReference type="InterPro" id="IPR036736">
    <property type="entry name" value="ACP-like_sf"/>
</dbReference>
<feature type="domain" description="Carrier" evidence="9">
    <location>
        <begin position="2714"/>
        <end position="2789"/>
    </location>
</feature>
<dbReference type="FunFam" id="3.40.50.12780:FF:000012">
    <property type="entry name" value="Non-ribosomal peptide synthetase"/>
    <property type="match status" value="2"/>
</dbReference>
<keyword evidence="11" id="KW-1185">Reference proteome</keyword>
<evidence type="ECO:0000256" key="3">
    <source>
        <dbReference type="ARBA" id="ARBA00022450"/>
    </source>
</evidence>
<dbReference type="InterPro" id="IPR001242">
    <property type="entry name" value="Condensation_dom"/>
</dbReference>
<dbReference type="NCBIfam" id="NF003417">
    <property type="entry name" value="PRK04813.1"/>
    <property type="match status" value="3"/>
</dbReference>
<feature type="domain" description="Carrier" evidence="9">
    <location>
        <begin position="1650"/>
        <end position="1725"/>
    </location>
</feature>
<reference evidence="10 11" key="1">
    <citation type="submission" date="2010-07" db="EMBL/GenBank/DDBJ databases">
        <title>The draft genome of Paenibacillus curdlanolyticus YK9.</title>
        <authorList>
            <consortium name="US DOE Joint Genome Institute (JGI-PGF)"/>
            <person name="Lucas S."/>
            <person name="Copeland A."/>
            <person name="Lapidus A."/>
            <person name="Cheng J.-F."/>
            <person name="Bruce D."/>
            <person name="Goodwin L."/>
            <person name="Pitluck S."/>
            <person name="Land M.L."/>
            <person name="Hauser L."/>
            <person name="Chang Y.-J."/>
            <person name="Jeffries C."/>
            <person name="Anderson I.J."/>
            <person name="Johnson E."/>
            <person name="Loganathan U."/>
            <person name="Mulhopadhyay B."/>
            <person name="Kyrpides N."/>
            <person name="Woyke T.J."/>
        </authorList>
    </citation>
    <scope>NUCLEOTIDE SEQUENCE [LARGE SCALE GENOMIC DNA]</scope>
    <source>
        <strain evidence="10 11">YK9</strain>
    </source>
</reference>
<gene>
    <name evidence="10" type="ORF">PaecuDRAFT_1679</name>
</gene>
<dbReference type="InterPro" id="IPR025110">
    <property type="entry name" value="AMP-bd_C"/>
</dbReference>
<dbReference type="SUPFAM" id="SSF56801">
    <property type="entry name" value="Acetyl-CoA synthetase-like"/>
    <property type="match status" value="3"/>
</dbReference>
<evidence type="ECO:0000256" key="4">
    <source>
        <dbReference type="ARBA" id="ARBA00022553"/>
    </source>
</evidence>
<evidence type="ECO:0000313" key="10">
    <source>
        <dbReference type="EMBL" id="EFM11233.1"/>
    </source>
</evidence>
<sequence length="3006" mass="335165">MTMVCATMNEALARAAQSEHGITFIDKREDVYLPYRRLYEEARSLLGQLQGRGMKAGDLLLFQIEEPELFLPFFWASLLGGIVPVPVTVGATPEQRAKVARIWELTERPFVIASSKVYPTLAECGFQEQLWDTGAFTAEEADHSPGIIHDAHSDDLAFIQYSSGSTGDPKGVMLTHRNLLTNIAAIVEGSKANADDRALSWMPLTHDMGLIGFHLTPLANGMSQWIMQPALFLLRPRLWLQKASDYRITQLASPNFGYKHVLNHLGSDSEIDWDLSSVKLLFNGAEPISAPLADEFLTRMAPYGLRREAMFPVYGMAEASLAITFPPVEEELLSVHVERQSISVGSAVQFSSESSDTTVTFADVGFPVSHCEVRICDESGSPLGEHRIGHIQIKGGNVTKGYYRNEAATQALITEDGWLDTGDIGLMRSGRLVITGRKKDIIFIGGRNYFPHDLEQLALEIDGIELGKIAVCGVANTASGTEELVAFVQFRGKEEAFAALVLSLTSHISLSIGLQLGCVIAVRQIPKTTSGKPQRYKLVEQYVSGEFREQEELYSRLIASRASMEGEQEEPWNETEQLLREIWLDVMERPISLAASFHDYGIDSLKASWLLSRVHQQFHVEISPKQLAANASIRALARKILQSEAGPAAVLINKAEQAGPGGHDPVTPTQKRMYVQQLLGDTGTAYNMPFAVKLTGPIDAERLERALQQLVNRHEALRTTYGMIDGEVRQTVHSNASLTLNKQSLDEAQLPKFLAQLIQPFDLHSLPLLRSTLIYVQSKQPYHILHLDIHHIACDGISANIMLVEWFQLYQGETLPVPELQYRDYAVWLHNKSKALADAGSHDSYGGDSIEAMHQQQREQQRRQAAASYWSERLQGEIPVLDLPTDYERPERRTYNGDLIRVQVPELLSSQLQAWMKREQISLHTVLLSAFSFILHKYARQEDLIIGALVAGRNDADLSKIVGAFIEYMPIRFRIDASTSWAQYVQHAEQEIEQDFAHQQLPYEEIAALTRHQAHPSRNPLFDTMVVLHNQSDFASKLASNEVTAAHYALPGGTAKLDLKLDVYLHGSAQWELAWEYNTDLFAEETVARLGNEFLRLLEQAVASPHTRLADLGLLSEEEQQQQLLAYNPTATPFSESRLLHEWVEMQAEAHPDRVAATFDHAAALTYGELNARANQLARELRRRGVKRDRIVPIMTERSPQMIAGILAILKAGGAYLPIAPELPEERIRYMLEDAGAELLLVQDGRFGSIPFAGTRLELDDESLYEGEAGNLPAAAKPDSLAYVIYTSGSTGNPKGVMIEHRSVINRIEWMQSAYPIGDSDVILQKTAFTFDVSVWELFWWAQAGASVHFLAPGGEKEPEAIVQAIAQRGITTMHFVPSMLQLMLAYLEARPEQAAALASLRLVFASGEALPLRQAERFNARLHAQHGTRLINLYGPTEATVDVSHFDCSTAGKLHAVPIGKPIANTQLYVVDAALRLCPPGVPGELCIGGAGLARGYWERLELTAERFVPNPFEAGTRMYRTGDLAKLRPDGQVIYMGRLDHQVKIRGFRMELGEIEHHLLQMEEVREAVVLAEPDADGELALHAYLVAVQPLDASALRAYLARRLPEYMVPAYFSQIERMPLSASGKADRHALAAMEATLLLGKTYVEPSTETQAKLAALWRDILHVERVGITDNFFELGGHSLKAVHLIEAVHRAFHVQLELREIFHTPTVQAMAEVIDHRAPMAFEPIPRVEKREHYPLSSAQSRLYILQQFQEIGTAYHLPVALQAEGLIDRERLRRAVASLIARHESLRTAFEQIDGVPVQKVHAHASVQLETYVAGDEATVADVFRTFVRPFDLAKAPLLRVGLLELPDETASSEILLFDMHHIVSDGVSMAVLVQDFTALYEGRELAALPVQYTDFAAWQLDRLASPSIQSQRQYWLSQFEDGAPVLQLPTDFKRPAMQSYEGDVSLFRLSDGETLALKQLALQSQTTLYMVILAMFNVLLSRYSGQSDVVVGSPVAGRPHADLRDSIGMFVQTLPLRHYPAAGKTFLHFLEEVKGNVLAAFEHAEYPFEELVGSLPLSRDTSRNPLFDVMFVMQNMDIPELALGGASMMRIDLPHRSAKFDLTLEVSEHEGGLACKFEYATALFMPKTIGRLIRHFRAIIAEVSARPEQRIGEIEILSARERERVLHTFNDTTRDYPVERPLHSWFEEQALQQPDRPALWFGDIELTYGELNARANRLARELAKDGLGPNRVAAVLTARSPEMIIAILAIVKAGGAYLPISPDDPEERIAYLLEDSGAMLLLARERWLPLAQSRGIAAISLERLDQLQGDESNLHTDVRADDLAYIIYTSGSTGNPKGVMIEHRAVVNRICWMQQRYPLGSDDVILQKTPYTFDVSVWELFWWSFAGAAVCLLEPGQEKDPEAIVSTIGRRRVTTMHFVPSMLHLFLDYVDRQLEIEPERTGAAASLSDKLASLNRVFASGEALPVPVMERFYALLLNRMDRSTRLINLYGPTEAAIDVSFYDCLPNGELDSVPIGRPIDNIQLYIVNEHDRLQPEGLQGELCIAGIGLARGYRNREELTAEKFVSNPFVPGTRMYRTGDLARWLPDGNIEYLGRLDHQVKLRGYRIELGEIEAALLKHESIAESAVLVKQAPQGDSRLCAYIVAKQDVSVADIRRHLGTMLPDYMIPASYTMLETMPLTASGKANRGMLAKLESNLSAQQQYAAPSNAVEEQLAQVWSELLNVERVGIHDQFFELGGHSLLLLRMHAKLEESFPGMLTVTDLFAYPTIEKLAAVIADRTGSASSSVSMRCIELPEDFFTNRSEGEEAGTTLRIQLEADLSEQLIRAGAASGDGVGPILLALYGYLFAQVTKNAEQAVHYGHAGDRILPVDVDLRQAEHFSPIVHTIASAIRQASAHEEGFDWKMAVKQPLQKPANGIAALFYHQDHFQSRDRLTDIFDLAVSYRIESRRVVLYCEHAAERLRKGKVKLLMQGYTKLIRWFAQLEESVSAVSGGGAQ</sequence>
<dbReference type="PROSITE" id="PS00012">
    <property type="entry name" value="PHOSPHOPANTETHEINE"/>
    <property type="match status" value="1"/>
</dbReference>
<dbReference type="InterPro" id="IPR045851">
    <property type="entry name" value="AMP-bd_C_sf"/>
</dbReference>
<evidence type="ECO:0000256" key="6">
    <source>
        <dbReference type="ARBA" id="ARBA00022737"/>
    </source>
</evidence>
<dbReference type="SMART" id="SM00823">
    <property type="entry name" value="PKS_PP"/>
    <property type="match status" value="3"/>
</dbReference>
<dbReference type="eggNOG" id="COG1020">
    <property type="taxonomic scope" value="Bacteria"/>
</dbReference>
<dbReference type="Proteomes" id="UP000005387">
    <property type="component" value="Unassembled WGS sequence"/>
</dbReference>
<dbReference type="GO" id="GO:0008610">
    <property type="term" value="P:lipid biosynthetic process"/>
    <property type="evidence" value="ECO:0007669"/>
    <property type="project" value="UniProtKB-ARBA"/>
</dbReference>
<evidence type="ECO:0000256" key="1">
    <source>
        <dbReference type="ARBA" id="ARBA00001957"/>
    </source>
</evidence>
<dbReference type="Gene3D" id="3.30.300.30">
    <property type="match status" value="3"/>
</dbReference>
<dbReference type="GO" id="GO:0044550">
    <property type="term" value="P:secondary metabolite biosynthetic process"/>
    <property type="evidence" value="ECO:0007669"/>
    <property type="project" value="UniProtKB-ARBA"/>
</dbReference>
<evidence type="ECO:0000256" key="7">
    <source>
        <dbReference type="ARBA" id="ARBA00023194"/>
    </source>
</evidence>
<protein>
    <submittedName>
        <fullName evidence="10">Amino acid adenylation domain protein</fullName>
    </submittedName>
</protein>
<keyword evidence="6" id="KW-0677">Repeat</keyword>
<dbReference type="InterPro" id="IPR020806">
    <property type="entry name" value="PKS_PP-bd"/>
</dbReference>
<dbReference type="GO" id="GO:0031177">
    <property type="term" value="F:phosphopantetheine binding"/>
    <property type="evidence" value="ECO:0007669"/>
    <property type="project" value="InterPro"/>
</dbReference>
<dbReference type="Pfam" id="PF00668">
    <property type="entry name" value="Condensation"/>
    <property type="match status" value="3"/>
</dbReference>
<dbReference type="InterPro" id="IPR020459">
    <property type="entry name" value="AMP-binding"/>
</dbReference>
<dbReference type="InterPro" id="IPR020845">
    <property type="entry name" value="AMP-binding_CS"/>
</dbReference>
<dbReference type="FunFam" id="3.40.50.980:FF:000002">
    <property type="entry name" value="Enterobactin synthetase component F"/>
    <property type="match status" value="1"/>
</dbReference>
<keyword evidence="4" id="KW-0597">Phosphoprotein</keyword>
<evidence type="ECO:0000256" key="2">
    <source>
        <dbReference type="ARBA" id="ARBA00006432"/>
    </source>
</evidence>
<dbReference type="InterPro" id="IPR042099">
    <property type="entry name" value="ANL_N_sf"/>
</dbReference>
<dbReference type="STRING" id="717606.PaecuDRAFT_1679"/>
<name>E0I7S8_9BACL</name>
<dbReference type="GO" id="GO:0017000">
    <property type="term" value="P:antibiotic biosynthetic process"/>
    <property type="evidence" value="ECO:0007669"/>
    <property type="project" value="UniProtKB-KW"/>
</dbReference>
<dbReference type="Pfam" id="PF13193">
    <property type="entry name" value="AMP-binding_C"/>
    <property type="match status" value="2"/>
</dbReference>
<dbReference type="RefSeq" id="WP_006037690.1">
    <property type="nucleotide sequence ID" value="NZ_AEDD01000004.1"/>
</dbReference>
<dbReference type="CDD" id="cd05930">
    <property type="entry name" value="A_NRPS"/>
    <property type="match status" value="2"/>
</dbReference>
<dbReference type="InterPro" id="IPR023213">
    <property type="entry name" value="CAT-like_dom_sf"/>
</dbReference>
<dbReference type="PANTHER" id="PTHR45527">
    <property type="entry name" value="NONRIBOSOMAL PEPTIDE SYNTHETASE"/>
    <property type="match status" value="1"/>
</dbReference>
<dbReference type="Gene3D" id="3.40.50.980">
    <property type="match status" value="4"/>
</dbReference>
<dbReference type="FunFam" id="3.40.50.980:FF:000001">
    <property type="entry name" value="Non-ribosomal peptide synthetase"/>
    <property type="match status" value="1"/>
</dbReference>
<dbReference type="PROSITE" id="PS50075">
    <property type="entry name" value="CARRIER"/>
    <property type="match status" value="3"/>
</dbReference>
<dbReference type="SUPFAM" id="SSF52777">
    <property type="entry name" value="CoA-dependent acyltransferases"/>
    <property type="match status" value="5"/>
</dbReference>
<dbReference type="PANTHER" id="PTHR45527:SF1">
    <property type="entry name" value="FATTY ACID SYNTHASE"/>
    <property type="match status" value="1"/>
</dbReference>
<dbReference type="Gene3D" id="2.30.38.10">
    <property type="entry name" value="Luciferase, Domain 3"/>
    <property type="match status" value="2"/>
</dbReference>
<dbReference type="Gene3D" id="3.30.559.30">
    <property type="entry name" value="Nonribosomal peptide synthetase, condensation domain"/>
    <property type="match status" value="3"/>
</dbReference>
<dbReference type="Gene3D" id="3.30.559.10">
    <property type="entry name" value="Chloramphenicol acetyltransferase-like domain"/>
    <property type="match status" value="2"/>
</dbReference>
<evidence type="ECO:0000256" key="5">
    <source>
        <dbReference type="ARBA" id="ARBA00022598"/>
    </source>
</evidence>
<keyword evidence="5" id="KW-0436">Ligase</keyword>
<dbReference type="EMBL" id="AEDD01000004">
    <property type="protein sequence ID" value="EFM11233.1"/>
    <property type="molecule type" value="Genomic_DNA"/>
</dbReference>
<evidence type="ECO:0000313" key="11">
    <source>
        <dbReference type="Proteomes" id="UP000005387"/>
    </source>
</evidence>
<dbReference type="GO" id="GO:0016874">
    <property type="term" value="F:ligase activity"/>
    <property type="evidence" value="ECO:0007669"/>
    <property type="project" value="UniProtKB-KW"/>
</dbReference>
<dbReference type="InterPro" id="IPR000873">
    <property type="entry name" value="AMP-dep_synth/lig_dom"/>
</dbReference>
<comment type="similarity">
    <text evidence="2">Belongs to the ATP-dependent AMP-binding enzyme family.</text>
</comment>
<dbReference type="PRINTS" id="PR00154">
    <property type="entry name" value="AMPBINDING"/>
</dbReference>
<dbReference type="Pfam" id="PF00501">
    <property type="entry name" value="AMP-binding"/>
    <property type="match status" value="3"/>
</dbReference>
<dbReference type="CDD" id="cd19531">
    <property type="entry name" value="LCL_NRPS-like"/>
    <property type="match status" value="2"/>
</dbReference>